<sequence>MLQRTPPFGMILKLLPARRAAFAHARQPMARRLARHSPNRRTPLKRGRTHANVLCSAKKPAPPLPGPATRFTTLNRRAAAPHRGHGKMADCACFPTTG</sequence>
<feature type="compositionally biased region" description="Basic residues" evidence="1">
    <location>
        <begin position="32"/>
        <end position="49"/>
    </location>
</feature>
<dbReference type="OrthoDB" id="9134117at2"/>
<reference evidence="3" key="1">
    <citation type="submission" date="2017-04" db="EMBL/GenBank/DDBJ databases">
        <authorList>
            <person name="Varghese N."/>
            <person name="Submissions S."/>
        </authorList>
    </citation>
    <scope>NUCLEOTIDE SEQUENCE [LARGE SCALE GENOMIC DNA]</scope>
    <source>
        <strain evidence="3">LMG 29540</strain>
    </source>
</reference>
<dbReference type="EMBL" id="FXAT01000003">
    <property type="protein sequence ID" value="SMG35319.1"/>
    <property type="molecule type" value="Genomic_DNA"/>
</dbReference>
<evidence type="ECO:0000313" key="2">
    <source>
        <dbReference type="EMBL" id="SMG35319.1"/>
    </source>
</evidence>
<protein>
    <submittedName>
        <fullName evidence="2">Uncharacterized protein</fullName>
    </submittedName>
</protein>
<dbReference type="Proteomes" id="UP000193228">
    <property type="component" value="Unassembled WGS sequence"/>
</dbReference>
<evidence type="ECO:0000256" key="1">
    <source>
        <dbReference type="SAM" id="MobiDB-lite"/>
    </source>
</evidence>
<dbReference type="AlphaFoldDB" id="A0A1X7K2X3"/>
<dbReference type="STRING" id="1515439.SAMN06265784_103325"/>
<evidence type="ECO:0000313" key="3">
    <source>
        <dbReference type="Proteomes" id="UP000193228"/>
    </source>
</evidence>
<name>A0A1X7K2X3_9BURK</name>
<organism evidence="2 3">
    <name type="scientific">Paraburkholderia susongensis</name>
    <dbReference type="NCBI Taxonomy" id="1515439"/>
    <lineage>
        <taxon>Bacteria</taxon>
        <taxon>Pseudomonadati</taxon>
        <taxon>Pseudomonadota</taxon>
        <taxon>Betaproteobacteria</taxon>
        <taxon>Burkholderiales</taxon>
        <taxon>Burkholderiaceae</taxon>
        <taxon>Paraburkholderia</taxon>
    </lineage>
</organism>
<dbReference type="RefSeq" id="WP_085482690.1">
    <property type="nucleotide sequence ID" value="NZ_FXAT01000003.1"/>
</dbReference>
<keyword evidence="3" id="KW-1185">Reference proteome</keyword>
<accession>A0A1X7K2X3</accession>
<gene>
    <name evidence="2" type="ORF">SAMN06265784_103325</name>
</gene>
<proteinExistence type="predicted"/>
<feature type="region of interest" description="Disordered" evidence="1">
    <location>
        <begin position="30"/>
        <end position="70"/>
    </location>
</feature>